<dbReference type="Gene3D" id="1.20.5.1930">
    <property type="match status" value="1"/>
</dbReference>
<feature type="domain" description="Signal transduction histidine kinase subgroup 3 dimerisation and phosphoacceptor" evidence="12">
    <location>
        <begin position="227"/>
        <end position="291"/>
    </location>
</feature>
<dbReference type="Pfam" id="PF02518">
    <property type="entry name" value="HATPase_c"/>
    <property type="match status" value="1"/>
</dbReference>
<evidence type="ECO:0000313" key="14">
    <source>
        <dbReference type="Proteomes" id="UP001602013"/>
    </source>
</evidence>
<dbReference type="EMBL" id="JBIASD010000009">
    <property type="protein sequence ID" value="MFF3667193.1"/>
    <property type="molecule type" value="Genomic_DNA"/>
</dbReference>
<evidence type="ECO:0000259" key="11">
    <source>
        <dbReference type="Pfam" id="PF02518"/>
    </source>
</evidence>
<comment type="caution">
    <text evidence="13">The sequence shown here is derived from an EMBL/GenBank/DDBJ whole genome shotgun (WGS) entry which is preliminary data.</text>
</comment>
<dbReference type="Pfam" id="PF07730">
    <property type="entry name" value="HisKA_3"/>
    <property type="match status" value="1"/>
</dbReference>
<feature type="region of interest" description="Disordered" evidence="9">
    <location>
        <begin position="29"/>
        <end position="48"/>
    </location>
</feature>
<evidence type="ECO:0000256" key="2">
    <source>
        <dbReference type="ARBA" id="ARBA00012438"/>
    </source>
</evidence>
<keyword evidence="10" id="KW-0812">Transmembrane</keyword>
<keyword evidence="8" id="KW-0902">Two-component regulatory system</keyword>
<organism evidence="13 14">
    <name type="scientific">Microtetraspora malaysiensis</name>
    <dbReference type="NCBI Taxonomy" id="161358"/>
    <lineage>
        <taxon>Bacteria</taxon>
        <taxon>Bacillati</taxon>
        <taxon>Actinomycetota</taxon>
        <taxon>Actinomycetes</taxon>
        <taxon>Streptosporangiales</taxon>
        <taxon>Streptosporangiaceae</taxon>
        <taxon>Microtetraspora</taxon>
    </lineage>
</organism>
<sequence length="434" mass="44804">MIHQEPIAKPAPLLRAVARALLRAVVTGTADPPPAPRRGQVRVRVPSPRGRRSATLDLVRLGDAALAFVAFAGGVAYMEGPAAAARWPHDEAYLVIMSAAFSLPLVLRDRWPLAAWRCALLALPAGAAVVGAFLNPPYPPGAAIACLLVAYSVAVRCDGAIAAGVWLVSCLTAVAVDVGTAVPAVTGITVAVLFGHNVRARRLATGRLAEEERRAEDALAARAALAERARIARELHDVVAHHMSVIAIQAEAVPLRAGGDAARLAQGLAEIRALSLKTLAEMRQVVGVLRGAEGADTAPQPGLHQLDELVATASRAGVTLRVSGSGELGDLPGTVGLTAYRIVQESLSNAMRHGSGSDVTAELVRDGDELRIRVVNGLPADLEGTPGGLPGKRPGHGLAGMGERAAMLGGTFRAGRIGAEFVVTATLPIKGDTG</sequence>
<evidence type="ECO:0000256" key="8">
    <source>
        <dbReference type="ARBA" id="ARBA00023012"/>
    </source>
</evidence>
<evidence type="ECO:0000256" key="6">
    <source>
        <dbReference type="ARBA" id="ARBA00022777"/>
    </source>
</evidence>
<feature type="transmembrane region" description="Helical" evidence="10">
    <location>
        <begin position="164"/>
        <end position="194"/>
    </location>
</feature>
<comment type="catalytic activity">
    <reaction evidence="1">
        <text>ATP + protein L-histidine = ADP + protein N-phospho-L-histidine.</text>
        <dbReference type="EC" id="2.7.13.3"/>
    </reaction>
</comment>
<keyword evidence="7" id="KW-0067">ATP-binding</keyword>
<name>A0ABW6SSE6_9ACTN</name>
<dbReference type="SUPFAM" id="SSF55874">
    <property type="entry name" value="ATPase domain of HSP90 chaperone/DNA topoisomerase II/histidine kinase"/>
    <property type="match status" value="1"/>
</dbReference>
<proteinExistence type="predicted"/>
<accession>A0ABW6SSE6</accession>
<evidence type="ECO:0000256" key="3">
    <source>
        <dbReference type="ARBA" id="ARBA00022553"/>
    </source>
</evidence>
<evidence type="ECO:0000256" key="4">
    <source>
        <dbReference type="ARBA" id="ARBA00022679"/>
    </source>
</evidence>
<reference evidence="13 14" key="1">
    <citation type="submission" date="2024-10" db="EMBL/GenBank/DDBJ databases">
        <title>The Natural Products Discovery Center: Release of the First 8490 Sequenced Strains for Exploring Actinobacteria Biosynthetic Diversity.</title>
        <authorList>
            <person name="Kalkreuter E."/>
            <person name="Kautsar S.A."/>
            <person name="Yang D."/>
            <person name="Bader C.D."/>
            <person name="Teijaro C.N."/>
            <person name="Fluegel L."/>
            <person name="Davis C.M."/>
            <person name="Simpson J.R."/>
            <person name="Lauterbach L."/>
            <person name="Steele A.D."/>
            <person name="Gui C."/>
            <person name="Meng S."/>
            <person name="Li G."/>
            <person name="Viehrig K."/>
            <person name="Ye F."/>
            <person name="Su P."/>
            <person name="Kiefer A.F."/>
            <person name="Nichols A."/>
            <person name="Cepeda A.J."/>
            <person name="Yan W."/>
            <person name="Fan B."/>
            <person name="Jiang Y."/>
            <person name="Adhikari A."/>
            <person name="Zheng C.-J."/>
            <person name="Schuster L."/>
            <person name="Cowan T.M."/>
            <person name="Smanski M.J."/>
            <person name="Chevrette M.G."/>
            <person name="De Carvalho L.P.S."/>
            <person name="Shen B."/>
        </authorList>
    </citation>
    <scope>NUCLEOTIDE SEQUENCE [LARGE SCALE GENOMIC DNA]</scope>
    <source>
        <strain evidence="13 14">NPDC002173</strain>
    </source>
</reference>
<keyword evidence="10" id="KW-0472">Membrane</keyword>
<dbReference type="RefSeq" id="WP_387412066.1">
    <property type="nucleotide sequence ID" value="NZ_JBIASD010000009.1"/>
</dbReference>
<dbReference type="InterPro" id="IPR036890">
    <property type="entry name" value="HATPase_C_sf"/>
</dbReference>
<evidence type="ECO:0000256" key="10">
    <source>
        <dbReference type="SAM" id="Phobius"/>
    </source>
</evidence>
<evidence type="ECO:0000256" key="9">
    <source>
        <dbReference type="SAM" id="MobiDB-lite"/>
    </source>
</evidence>
<dbReference type="InterPro" id="IPR011712">
    <property type="entry name" value="Sig_transdc_His_kin_sub3_dim/P"/>
</dbReference>
<evidence type="ECO:0000256" key="7">
    <source>
        <dbReference type="ARBA" id="ARBA00022840"/>
    </source>
</evidence>
<dbReference type="EC" id="2.7.13.3" evidence="2"/>
<gene>
    <name evidence="13" type="ORF">ACFYXI_16465</name>
</gene>
<feature type="domain" description="Histidine kinase/HSP90-like ATPase" evidence="11">
    <location>
        <begin position="338"/>
        <end position="428"/>
    </location>
</feature>
<evidence type="ECO:0000256" key="1">
    <source>
        <dbReference type="ARBA" id="ARBA00000085"/>
    </source>
</evidence>
<dbReference type="InterPro" id="IPR003594">
    <property type="entry name" value="HATPase_dom"/>
</dbReference>
<keyword evidence="3" id="KW-0597">Phosphoprotein</keyword>
<dbReference type="PANTHER" id="PTHR24421">
    <property type="entry name" value="NITRATE/NITRITE SENSOR PROTEIN NARX-RELATED"/>
    <property type="match status" value="1"/>
</dbReference>
<keyword evidence="10" id="KW-1133">Transmembrane helix</keyword>
<feature type="transmembrane region" description="Helical" evidence="10">
    <location>
        <begin position="58"/>
        <end position="78"/>
    </location>
</feature>
<feature type="transmembrane region" description="Helical" evidence="10">
    <location>
        <begin position="114"/>
        <end position="134"/>
    </location>
</feature>
<evidence type="ECO:0000313" key="13">
    <source>
        <dbReference type="EMBL" id="MFF3667193.1"/>
    </source>
</evidence>
<evidence type="ECO:0000256" key="5">
    <source>
        <dbReference type="ARBA" id="ARBA00022741"/>
    </source>
</evidence>
<evidence type="ECO:0000259" key="12">
    <source>
        <dbReference type="Pfam" id="PF07730"/>
    </source>
</evidence>
<keyword evidence="4" id="KW-0808">Transferase</keyword>
<protein>
    <recommendedName>
        <fullName evidence="2">histidine kinase</fullName>
        <ecNumber evidence="2">2.7.13.3</ecNumber>
    </recommendedName>
</protein>
<dbReference type="Proteomes" id="UP001602013">
    <property type="component" value="Unassembled WGS sequence"/>
</dbReference>
<keyword evidence="6 13" id="KW-0418">Kinase</keyword>
<dbReference type="Gene3D" id="3.30.565.10">
    <property type="entry name" value="Histidine kinase-like ATPase, C-terminal domain"/>
    <property type="match status" value="1"/>
</dbReference>
<dbReference type="InterPro" id="IPR050482">
    <property type="entry name" value="Sensor_HK_TwoCompSys"/>
</dbReference>
<dbReference type="PANTHER" id="PTHR24421:SF10">
    <property type="entry name" value="NITRATE_NITRITE SENSOR PROTEIN NARQ"/>
    <property type="match status" value="1"/>
</dbReference>
<dbReference type="CDD" id="cd16917">
    <property type="entry name" value="HATPase_UhpB-NarQ-NarX-like"/>
    <property type="match status" value="1"/>
</dbReference>
<keyword evidence="5" id="KW-0547">Nucleotide-binding</keyword>
<keyword evidence="14" id="KW-1185">Reference proteome</keyword>
<dbReference type="GO" id="GO:0016301">
    <property type="term" value="F:kinase activity"/>
    <property type="evidence" value="ECO:0007669"/>
    <property type="project" value="UniProtKB-KW"/>
</dbReference>